<protein>
    <recommendedName>
        <fullName evidence="1">F-box domain-containing protein</fullName>
    </recommendedName>
</protein>
<evidence type="ECO:0000313" key="2">
    <source>
        <dbReference type="EMBL" id="KAA6412725.1"/>
    </source>
</evidence>
<dbReference type="AlphaFoldDB" id="A0A5M8PUR4"/>
<reference evidence="2 3" key="1">
    <citation type="submission" date="2019-09" db="EMBL/GenBank/DDBJ databases">
        <title>The hologenome of the rock-dwelling lichen Lasallia pustulata.</title>
        <authorList>
            <person name="Greshake Tzovaras B."/>
            <person name="Segers F."/>
            <person name="Bicker A."/>
            <person name="Dal Grande F."/>
            <person name="Otte J."/>
            <person name="Hankeln T."/>
            <person name="Schmitt I."/>
            <person name="Ebersberger I."/>
        </authorList>
    </citation>
    <scope>NUCLEOTIDE SEQUENCE [LARGE SCALE GENOMIC DNA]</scope>
    <source>
        <strain evidence="2">A1-1</strain>
    </source>
</reference>
<sequence>MALKLLDIPPEVLDHILSYLDIEPPSLQALHQEPSITLTESNVQPLKNLSLISHSLRRLIIPRLFKFSRIWLDWLCIEDLVELSSGSEDIDDFLNFVRLNDVRSHVEGLVLYTEVDLDPELDSTGLRHIRDSFGNSGFCGFAHLWRNLLTVLNPLFITMVAPPSTLTLLASCISKQQDAWAFDMPFHILHLKPSYTAPIVGSLKPVRVADLFYLRDWSHCTLNEGSSLKAYSTDEYSLKIAPSIATLRPFKFMTWFTSLDYIAIFPLTSHTYEISGLVKAMPNLESLRVRLAPEPSSKEDKERMRKDVPADMWMELDNGYSLILHSISALDRLKHFESLDYAAAGLQAGIDAALERKMRGWRRCGEGCWIRDSSLDSTKGPVTELI</sequence>
<organism evidence="2 3">
    <name type="scientific">Lasallia pustulata</name>
    <dbReference type="NCBI Taxonomy" id="136370"/>
    <lineage>
        <taxon>Eukaryota</taxon>
        <taxon>Fungi</taxon>
        <taxon>Dikarya</taxon>
        <taxon>Ascomycota</taxon>
        <taxon>Pezizomycotina</taxon>
        <taxon>Lecanoromycetes</taxon>
        <taxon>OSLEUM clade</taxon>
        <taxon>Umbilicariomycetidae</taxon>
        <taxon>Umbilicariales</taxon>
        <taxon>Umbilicariaceae</taxon>
        <taxon>Lasallia</taxon>
    </lineage>
</organism>
<evidence type="ECO:0000313" key="3">
    <source>
        <dbReference type="Proteomes" id="UP000324767"/>
    </source>
</evidence>
<proteinExistence type="predicted"/>
<dbReference type="OrthoDB" id="5296720at2759"/>
<dbReference type="Proteomes" id="UP000324767">
    <property type="component" value="Unassembled WGS sequence"/>
</dbReference>
<dbReference type="PROSITE" id="PS50181">
    <property type="entry name" value="FBOX"/>
    <property type="match status" value="1"/>
</dbReference>
<accession>A0A5M8PUR4</accession>
<feature type="domain" description="F-box" evidence="1">
    <location>
        <begin position="2"/>
        <end position="21"/>
    </location>
</feature>
<evidence type="ECO:0000259" key="1">
    <source>
        <dbReference type="PROSITE" id="PS50181"/>
    </source>
</evidence>
<comment type="caution">
    <text evidence="2">The sequence shown here is derived from an EMBL/GenBank/DDBJ whole genome shotgun (WGS) entry which is preliminary data.</text>
</comment>
<dbReference type="EMBL" id="VXIT01000005">
    <property type="protein sequence ID" value="KAA6412725.1"/>
    <property type="molecule type" value="Genomic_DNA"/>
</dbReference>
<gene>
    <name evidence="2" type="ORF">FRX48_03717</name>
</gene>
<dbReference type="InterPro" id="IPR001810">
    <property type="entry name" value="F-box_dom"/>
</dbReference>
<name>A0A5M8PUR4_9LECA</name>